<keyword evidence="4" id="KW-1185">Reference proteome</keyword>
<organism evidence="3 4">
    <name type="scientific">Leucobacter muris</name>
    <dbReference type="NCBI Taxonomy" id="1935379"/>
    <lineage>
        <taxon>Bacteria</taxon>
        <taxon>Bacillati</taxon>
        <taxon>Actinomycetota</taxon>
        <taxon>Actinomycetes</taxon>
        <taxon>Micrococcales</taxon>
        <taxon>Microbacteriaceae</taxon>
        <taxon>Leucobacter</taxon>
    </lineage>
</organism>
<feature type="transmembrane region" description="Helical" evidence="2">
    <location>
        <begin position="20"/>
        <end position="41"/>
    </location>
</feature>
<name>A0ABX5QCW3_9MICO</name>
<evidence type="ECO:0000256" key="2">
    <source>
        <dbReference type="SAM" id="Phobius"/>
    </source>
</evidence>
<dbReference type="Pfam" id="PF08310">
    <property type="entry name" value="LGFP"/>
    <property type="match status" value="7"/>
</dbReference>
<gene>
    <name evidence="3" type="ORF">Leucomu_01695</name>
</gene>
<keyword evidence="2" id="KW-0812">Transmembrane</keyword>
<reference evidence="3 4" key="1">
    <citation type="submission" date="2019-01" db="EMBL/GenBank/DDBJ databases">
        <title>Leucobacter muris sp. nov. isolated from the nose of a laboratory mouse.</title>
        <authorList>
            <person name="Benga L."/>
            <person name="Sproeer C."/>
            <person name="Schumann P."/>
            <person name="Verbarg S."/>
            <person name="Bunk B."/>
            <person name="Engelhardt E."/>
            <person name="Benten P.M."/>
            <person name="Sager M."/>
        </authorList>
    </citation>
    <scope>NUCLEOTIDE SEQUENCE [LARGE SCALE GENOMIC DNA]</scope>
    <source>
        <strain evidence="3 4">DSM 101948</strain>
    </source>
</reference>
<dbReference type="EMBL" id="CP035037">
    <property type="protein sequence ID" value="QAB16816.1"/>
    <property type="molecule type" value="Genomic_DNA"/>
</dbReference>
<proteinExistence type="predicted"/>
<protein>
    <recommendedName>
        <fullName evidence="5">LGFP repeat-containing protein</fullName>
    </recommendedName>
</protein>
<dbReference type="InterPro" id="IPR013207">
    <property type="entry name" value="LGFP"/>
</dbReference>
<evidence type="ECO:0008006" key="5">
    <source>
        <dbReference type="Google" id="ProtNLM"/>
    </source>
</evidence>
<feature type="region of interest" description="Disordered" evidence="1">
    <location>
        <begin position="679"/>
        <end position="731"/>
    </location>
</feature>
<feature type="compositionally biased region" description="Acidic residues" evidence="1">
    <location>
        <begin position="691"/>
        <end position="710"/>
    </location>
</feature>
<evidence type="ECO:0000256" key="1">
    <source>
        <dbReference type="SAM" id="MobiDB-lite"/>
    </source>
</evidence>
<keyword evidence="2" id="KW-0472">Membrane</keyword>
<keyword evidence="2" id="KW-1133">Transmembrane helix</keyword>
<evidence type="ECO:0000313" key="4">
    <source>
        <dbReference type="Proteomes" id="UP000285768"/>
    </source>
</evidence>
<sequence>MLRDEGVPMRAQSKWRGLRAASIAVFAAAAFVMSLLVPSLADTPAQANPSAGFEAGNIIDDALFYDGTAWSAGQIQSFLDQRVPRCTIGDAGREAYAPYGNTTIAGACLKGSLWTTAPRPADSYCRAMAGATNESAASYIARVGAACGISPKVLLVMLEKEQSLVTDTWPTFRQYDFAMGAYCPDSGPGGSANCDPGRAGFPNQLYNGARLLKIYKAFPNSYNYKPFQSNRIQWHPNAGCGTSDVWIENWATAALYIYTPYRPNQAALNAGWGTGDACSSYGNRNFYNFYTTWFGSTHGITVDETFVNFYNEAGGVGGLYGRPLAAATHVGIGKMQEFAGGTLYWNPYAGIGSVNGAIRTLYNQMGGAWSALGYPMGREGYAHGGAVQQFERGTAYWTARTGASAATGTIRSLYTQNGGPAGAFGFPKGVEKTQSGGLRQEFEGATAYWSPRTKSAAAVSGDIRTMYHAARGANSEMGFPKSMARAQSGGLRQEFEGATAYWSSRTGAAAVSGDIRAMYHAERGANSEMGFPKQAARSQSGGLRQEFEGATAYWSPRTKSAAAVSGDIRTMYHAARGANSEMGFPKSMARAQSGGLRQEFEGATAYWSPRTNVAAAVSGDIRALYHSLYGANGSLGFPLGPVTEQNGTRTQRFEGGSIVWTAQRGAEVQASAGRLLMSEPLPDAASPETEPGTESEPPTELDEQPAPETEDAARTEDETPLSNEAPAAAAE</sequence>
<accession>A0ABX5QCW3</accession>
<evidence type="ECO:0000313" key="3">
    <source>
        <dbReference type="EMBL" id="QAB16816.1"/>
    </source>
</evidence>
<dbReference type="Proteomes" id="UP000285768">
    <property type="component" value="Chromosome"/>
</dbReference>